<dbReference type="PANTHER" id="PTHR42919">
    <property type="entry name" value="N-ALPHA-ACETYLTRANSFERASE"/>
    <property type="match status" value="1"/>
</dbReference>
<dbReference type="InterPro" id="IPR000182">
    <property type="entry name" value="GNAT_dom"/>
</dbReference>
<dbReference type="Pfam" id="PF00583">
    <property type="entry name" value="Acetyltransf_1"/>
    <property type="match status" value="1"/>
</dbReference>
<dbReference type="GO" id="GO:0016747">
    <property type="term" value="F:acyltransferase activity, transferring groups other than amino-acyl groups"/>
    <property type="evidence" value="ECO:0007669"/>
    <property type="project" value="InterPro"/>
</dbReference>
<dbReference type="AlphaFoldDB" id="A0A7X2PB70"/>
<protein>
    <submittedName>
        <fullName evidence="2">GNAT family N-acetyltransferase</fullName>
    </submittedName>
</protein>
<evidence type="ECO:0000259" key="1">
    <source>
        <dbReference type="PROSITE" id="PS51186"/>
    </source>
</evidence>
<name>A0A7X2PB70_9FIRM</name>
<dbReference type="SUPFAM" id="SSF55729">
    <property type="entry name" value="Acyl-CoA N-acyltransferases (Nat)"/>
    <property type="match status" value="1"/>
</dbReference>
<evidence type="ECO:0000313" key="3">
    <source>
        <dbReference type="Proteomes" id="UP000466864"/>
    </source>
</evidence>
<organism evidence="2 3">
    <name type="scientific">Bilifractor porci</name>
    <dbReference type="NCBI Taxonomy" id="2606636"/>
    <lineage>
        <taxon>Bacteria</taxon>
        <taxon>Bacillati</taxon>
        <taxon>Bacillota</taxon>
        <taxon>Clostridia</taxon>
        <taxon>Lachnospirales</taxon>
        <taxon>Lachnospiraceae</taxon>
        <taxon>Bilifractor</taxon>
    </lineage>
</organism>
<gene>
    <name evidence="2" type="ORF">FYJ60_12260</name>
</gene>
<proteinExistence type="predicted"/>
<comment type="caution">
    <text evidence="2">The sequence shown here is derived from an EMBL/GenBank/DDBJ whole genome shotgun (WGS) entry which is preliminary data.</text>
</comment>
<dbReference type="PANTHER" id="PTHR42919:SF40">
    <property type="entry name" value="FAMILY ACETYLTRANSFERASE, PUTATIVE-RELATED"/>
    <property type="match status" value="1"/>
</dbReference>
<keyword evidence="3" id="KW-1185">Reference proteome</keyword>
<dbReference type="RefSeq" id="WP_330579219.1">
    <property type="nucleotide sequence ID" value="NZ_VUMV01000015.1"/>
</dbReference>
<dbReference type="InterPro" id="IPR016181">
    <property type="entry name" value="Acyl_CoA_acyltransferase"/>
</dbReference>
<dbReference type="InterPro" id="IPR051556">
    <property type="entry name" value="N-term/lysine_N-AcTrnsfr"/>
</dbReference>
<dbReference type="Proteomes" id="UP000466864">
    <property type="component" value="Unassembled WGS sequence"/>
</dbReference>
<feature type="domain" description="N-acetyltransferase" evidence="1">
    <location>
        <begin position="1"/>
        <end position="155"/>
    </location>
</feature>
<accession>A0A7X2PB70</accession>
<dbReference type="PROSITE" id="PS51186">
    <property type="entry name" value="GNAT"/>
    <property type="match status" value="1"/>
</dbReference>
<dbReference type="Gene3D" id="3.40.630.30">
    <property type="match status" value="1"/>
</dbReference>
<reference evidence="2 3" key="1">
    <citation type="submission" date="2019-08" db="EMBL/GenBank/DDBJ databases">
        <title>In-depth cultivation of the pig gut microbiome towards novel bacterial diversity and tailored functional studies.</title>
        <authorList>
            <person name="Wylensek D."/>
            <person name="Hitch T.C.A."/>
            <person name="Clavel T."/>
        </authorList>
    </citation>
    <scope>NUCLEOTIDE SEQUENCE [LARGE SCALE GENOMIC DNA]</scope>
    <source>
        <strain evidence="2 3">Oil+RF-744-WCA-WT-13</strain>
    </source>
</reference>
<keyword evidence="2" id="KW-0808">Transferase</keyword>
<dbReference type="CDD" id="cd04301">
    <property type="entry name" value="NAT_SF"/>
    <property type="match status" value="1"/>
</dbReference>
<dbReference type="EMBL" id="VUMV01000015">
    <property type="protein sequence ID" value="MST83068.1"/>
    <property type="molecule type" value="Genomic_DNA"/>
</dbReference>
<evidence type="ECO:0000313" key="2">
    <source>
        <dbReference type="EMBL" id="MST83068.1"/>
    </source>
</evidence>
<sequence>MKIRRAEQKDIPEIDKLLNEVNLVHHKIRPDLFKIGRKYSDSQLKELLADDRRPVFAAVDEKDRLIGYCMCAEEQILGDSIRTEVKTLYIDDLCVDQEIRGQHIGQKLFEHVKQYAEENHFYNITLHVWQGNDGAEKFYEAMGMKPQFICMEQVL</sequence>